<feature type="signal peptide" evidence="1">
    <location>
        <begin position="1"/>
        <end position="20"/>
    </location>
</feature>
<protein>
    <recommendedName>
        <fullName evidence="4">TolC family protein</fullName>
    </recommendedName>
</protein>
<gene>
    <name evidence="2" type="ORF">R5W23_006225</name>
</gene>
<comment type="caution">
    <text evidence="2">The sequence shown here is derived from an EMBL/GenBank/DDBJ whole genome shotgun (WGS) entry which is preliminary data.</text>
</comment>
<evidence type="ECO:0008006" key="4">
    <source>
        <dbReference type="Google" id="ProtNLM"/>
    </source>
</evidence>
<keyword evidence="3" id="KW-1185">Reference proteome</keyword>
<keyword evidence="1" id="KW-0732">Signal</keyword>
<feature type="chain" id="PRO_5046866047" description="TolC family protein" evidence="1">
    <location>
        <begin position="21"/>
        <end position="413"/>
    </location>
</feature>
<dbReference type="PROSITE" id="PS51257">
    <property type="entry name" value="PROKAR_LIPOPROTEIN"/>
    <property type="match status" value="1"/>
</dbReference>
<dbReference type="Proteomes" id="UP001272242">
    <property type="component" value="Unassembled WGS sequence"/>
</dbReference>
<dbReference type="RefSeq" id="WP_320685870.1">
    <property type="nucleotide sequence ID" value="NZ_JAXBLV010000077.1"/>
</dbReference>
<evidence type="ECO:0000313" key="2">
    <source>
        <dbReference type="EMBL" id="MDY3559035.1"/>
    </source>
</evidence>
<name>A0ABU5EX38_9BACT</name>
<evidence type="ECO:0000256" key="1">
    <source>
        <dbReference type="SAM" id="SignalP"/>
    </source>
</evidence>
<dbReference type="SUPFAM" id="SSF56954">
    <property type="entry name" value="Outer membrane efflux proteins (OEP)"/>
    <property type="match status" value="1"/>
</dbReference>
<reference evidence="3" key="1">
    <citation type="journal article" date="2023" name="Mar. Drugs">
        <title>Gemmata algarum, a Novel Planctomycete Isolated from an Algal Mat, Displays Antimicrobial Activity.</title>
        <authorList>
            <person name="Kumar G."/>
            <person name="Kallscheuer N."/>
            <person name="Kashif M."/>
            <person name="Ahamad S."/>
            <person name="Jagadeeshwari U."/>
            <person name="Pannikurungottu S."/>
            <person name="Haufschild T."/>
            <person name="Kabuu M."/>
            <person name="Sasikala C."/>
            <person name="Jogler C."/>
            <person name="Ramana C."/>
        </authorList>
    </citation>
    <scope>NUCLEOTIDE SEQUENCE [LARGE SCALE GENOMIC DNA]</scope>
    <source>
        <strain evidence="3">JC673</strain>
    </source>
</reference>
<dbReference type="EMBL" id="JAXBLV010000077">
    <property type="protein sequence ID" value="MDY3559035.1"/>
    <property type="molecule type" value="Genomic_DNA"/>
</dbReference>
<proteinExistence type="predicted"/>
<organism evidence="2 3">
    <name type="scientific">Gemmata algarum</name>
    <dbReference type="NCBI Taxonomy" id="2975278"/>
    <lineage>
        <taxon>Bacteria</taxon>
        <taxon>Pseudomonadati</taxon>
        <taxon>Planctomycetota</taxon>
        <taxon>Planctomycetia</taxon>
        <taxon>Gemmatales</taxon>
        <taxon>Gemmataceae</taxon>
        <taxon>Gemmata</taxon>
    </lineage>
</organism>
<dbReference type="Gene3D" id="1.20.1600.10">
    <property type="entry name" value="Outer membrane efflux proteins (OEP)"/>
    <property type="match status" value="1"/>
</dbReference>
<sequence>MRVVLGVCALAFGVAAGCRAPAPARNALALRPTVAANAPELPLVAPTRVEPDVSQLARTPVKPTGASAETAYRRLTGPACQTLAAQHTPAANVLDEEGRAPVACDSRTDELKRVLRFCAALELRNRSATDAAERFFQLAAVEGQTDFLRDAFPRLDELLDKATAAKAASVRFPLDLSDLERQRAQMLTQLEQAEAGSALLNIDLKRRLGLSAVSERLWPSGDFGIETETPQVKEEVAAALADRPELRGLRALHAGLVPDALPLAREHLRGTNPLLGSAPPPPRGLARLLRRNVSADGLSELEVRKKQLADLIEARERAVADETRAAVVSLTAQARKVQLARDRLDLWAAQRTDAVKKREANQPGAELLDAQVTLEWLKARADVVGEVMAWHTARVRLKAAKGWLAWECLGEGR</sequence>
<evidence type="ECO:0000313" key="3">
    <source>
        <dbReference type="Proteomes" id="UP001272242"/>
    </source>
</evidence>
<accession>A0ABU5EX38</accession>